<dbReference type="Proteomes" id="UP000297716">
    <property type="component" value="Unassembled WGS sequence"/>
</dbReference>
<reference evidence="1 2" key="1">
    <citation type="submission" date="2019-03" db="EMBL/GenBank/DDBJ databases">
        <title>Draft genome sequence of Xylaria hypoxylon DSM 108379, a ubiquitous saprotrophic-parasitic fungi on hardwood.</title>
        <authorList>
            <person name="Buettner E."/>
            <person name="Leonhardt S."/>
            <person name="Gebauer A.M."/>
            <person name="Liers C."/>
            <person name="Hofrichter M."/>
            <person name="Kellner H."/>
        </authorList>
    </citation>
    <scope>NUCLEOTIDE SEQUENCE [LARGE SCALE GENOMIC DNA]</scope>
    <source>
        <strain evidence="1 2">DSM 108379</strain>
    </source>
</reference>
<comment type="caution">
    <text evidence="1">The sequence shown here is derived from an EMBL/GenBank/DDBJ whole genome shotgun (WGS) entry which is preliminary data.</text>
</comment>
<evidence type="ECO:0000313" key="2">
    <source>
        <dbReference type="Proteomes" id="UP000297716"/>
    </source>
</evidence>
<sequence>MPLAQETVALEPPPALVVVPAQPKHLRCSPRLVMEQCEQTCFPQAPQLVPLVSDISSTSIVMPSSSPPSSCPQSSHSVGVSIVVGGRHVAGGADGREGRLQKLWRYIVLLLVFYSIQGLTYDALDVQKDDCPETASSGETGQFAAKAKLSVSIETLVDWGEKEPNLGGELNVLVVDVDSSDSERLRFSCMMTEGRRFTSMLKDLYNISYEWVAINAEEKEYGTYQDIGASVATDVTRTRYMYAIARPAPPTRVKRFASFIPTLAFSGNRIRE</sequence>
<dbReference type="AlphaFoldDB" id="A0A4Z0YN27"/>
<proteinExistence type="predicted"/>
<organism evidence="1 2">
    <name type="scientific">Xylaria hypoxylon</name>
    <dbReference type="NCBI Taxonomy" id="37992"/>
    <lineage>
        <taxon>Eukaryota</taxon>
        <taxon>Fungi</taxon>
        <taxon>Dikarya</taxon>
        <taxon>Ascomycota</taxon>
        <taxon>Pezizomycotina</taxon>
        <taxon>Sordariomycetes</taxon>
        <taxon>Xylariomycetidae</taxon>
        <taxon>Xylariales</taxon>
        <taxon>Xylariaceae</taxon>
        <taxon>Xylaria</taxon>
    </lineage>
</organism>
<dbReference type="EMBL" id="SKBN01000040">
    <property type="protein sequence ID" value="TGJ85699.1"/>
    <property type="molecule type" value="Genomic_DNA"/>
</dbReference>
<accession>A0A4Z0YN27</accession>
<gene>
    <name evidence="1" type="ORF">E0Z10_g3044</name>
</gene>
<protein>
    <submittedName>
        <fullName evidence="1">Uncharacterized protein</fullName>
    </submittedName>
</protein>
<name>A0A4Z0YN27_9PEZI</name>
<keyword evidence="2" id="KW-1185">Reference proteome</keyword>
<evidence type="ECO:0000313" key="1">
    <source>
        <dbReference type="EMBL" id="TGJ85699.1"/>
    </source>
</evidence>